<evidence type="ECO:0000256" key="1">
    <source>
        <dbReference type="ARBA" id="ARBA00001947"/>
    </source>
</evidence>
<feature type="domain" description="Enoyl reductase (ER)" evidence="6">
    <location>
        <begin position="16"/>
        <end position="347"/>
    </location>
</feature>
<dbReference type="PANTHER" id="PTHR42683">
    <property type="entry name" value="ALDEHYDE REDUCTASE"/>
    <property type="match status" value="1"/>
</dbReference>
<comment type="caution">
    <text evidence="7">The sequence shown here is derived from an EMBL/GenBank/DDBJ whole genome shotgun (WGS) entry which is preliminary data.</text>
</comment>
<dbReference type="InterPro" id="IPR002328">
    <property type="entry name" value="ADH_Zn_CS"/>
</dbReference>
<dbReference type="SMART" id="SM00829">
    <property type="entry name" value="PKS_ER"/>
    <property type="match status" value="1"/>
</dbReference>
<keyword evidence="2 5" id="KW-0479">Metal-binding</keyword>
<evidence type="ECO:0000313" key="7">
    <source>
        <dbReference type="EMBL" id="KAG2206545.1"/>
    </source>
</evidence>
<evidence type="ECO:0000256" key="4">
    <source>
        <dbReference type="ARBA" id="ARBA00023002"/>
    </source>
</evidence>
<reference evidence="7" key="1">
    <citation type="submission" date="2020-12" db="EMBL/GenBank/DDBJ databases">
        <title>Metabolic potential, ecology and presence of endohyphal bacteria is reflected in genomic diversity of Mucoromycotina.</title>
        <authorList>
            <person name="Muszewska A."/>
            <person name="Okrasinska A."/>
            <person name="Steczkiewicz K."/>
            <person name="Drgas O."/>
            <person name="Orlowska M."/>
            <person name="Perlinska-Lenart U."/>
            <person name="Aleksandrzak-Piekarczyk T."/>
            <person name="Szatraj K."/>
            <person name="Zielenkiewicz U."/>
            <person name="Pilsyk S."/>
            <person name="Malc E."/>
            <person name="Mieczkowski P."/>
            <person name="Kruszewska J.S."/>
            <person name="Biernat P."/>
            <person name="Pawlowska J."/>
        </authorList>
    </citation>
    <scope>NUCLEOTIDE SEQUENCE</scope>
    <source>
        <strain evidence="7">WA0000017839</strain>
    </source>
</reference>
<evidence type="ECO:0000313" key="8">
    <source>
        <dbReference type="Proteomes" id="UP000603453"/>
    </source>
</evidence>
<dbReference type="InterPro" id="IPR011032">
    <property type="entry name" value="GroES-like_sf"/>
</dbReference>
<dbReference type="Pfam" id="PF08240">
    <property type="entry name" value="ADH_N"/>
    <property type="match status" value="1"/>
</dbReference>
<dbReference type="InterPro" id="IPR013154">
    <property type="entry name" value="ADH-like_N"/>
</dbReference>
<dbReference type="GO" id="GO:0008270">
    <property type="term" value="F:zinc ion binding"/>
    <property type="evidence" value="ECO:0007669"/>
    <property type="project" value="InterPro"/>
</dbReference>
<comment type="similarity">
    <text evidence="5">Belongs to the zinc-containing alcohol dehydrogenase family.</text>
</comment>
<dbReference type="PROSITE" id="PS00059">
    <property type="entry name" value="ADH_ZINC"/>
    <property type="match status" value="1"/>
</dbReference>
<dbReference type="Gene3D" id="3.40.50.720">
    <property type="entry name" value="NAD(P)-binding Rossmann-like Domain"/>
    <property type="match status" value="1"/>
</dbReference>
<dbReference type="OrthoDB" id="1879366at2759"/>
<proteinExistence type="inferred from homology"/>
<dbReference type="GO" id="GO:0016616">
    <property type="term" value="F:oxidoreductase activity, acting on the CH-OH group of donors, NAD or NADP as acceptor"/>
    <property type="evidence" value="ECO:0007669"/>
    <property type="project" value="InterPro"/>
</dbReference>
<dbReference type="Pfam" id="PF00107">
    <property type="entry name" value="ADH_zinc_N"/>
    <property type="match status" value="1"/>
</dbReference>
<dbReference type="Gene3D" id="3.90.180.10">
    <property type="entry name" value="Medium-chain alcohol dehydrogenases, catalytic domain"/>
    <property type="match status" value="1"/>
</dbReference>
<dbReference type="InterPro" id="IPR036291">
    <property type="entry name" value="NAD(P)-bd_dom_sf"/>
</dbReference>
<evidence type="ECO:0000256" key="3">
    <source>
        <dbReference type="ARBA" id="ARBA00022833"/>
    </source>
</evidence>
<dbReference type="Proteomes" id="UP000603453">
    <property type="component" value="Unassembled WGS sequence"/>
</dbReference>
<dbReference type="InterPro" id="IPR013149">
    <property type="entry name" value="ADH-like_C"/>
</dbReference>
<keyword evidence="4" id="KW-0560">Oxidoreductase</keyword>
<dbReference type="AlphaFoldDB" id="A0A8H7R9U8"/>
<name>A0A8H7R9U8_9FUNG</name>
<evidence type="ECO:0000256" key="2">
    <source>
        <dbReference type="ARBA" id="ARBA00022723"/>
    </source>
</evidence>
<gene>
    <name evidence="7" type="ORF">INT47_008562</name>
</gene>
<sequence>MTDNNRFNAWACAGKGKTLAKTNELTLKQWDEDSVELNITHCGICGSDIHTMDSGWGPTLYPCVVGHEIVGVVAKVGKNVSHLKVGDRAGVGAQCGSCHQCQNCKEGNENLCMNNFVGTYSSKWPNGDKTYGGYADRWRGDYRFAFKIPDNMSSEIAATFFCAGVTTYAPLKRENVNSTSVVGIMGIGGLGHFGVQWAKAMGAKVIGMSHNDKKHDVALELGCDEYLVTSDKEAMAKYRRSMTHILCTGTGQDFDWNTYLGLLHANGHFINVSMPDWNFPELHPVVFVMNQVHISGSAIGSPKEIEEMLEFAATHGVKPWIEIYDMDNVVQAVEDFRAGKPRFRIVLKN</sequence>
<keyword evidence="8" id="KW-1185">Reference proteome</keyword>
<evidence type="ECO:0000259" key="6">
    <source>
        <dbReference type="SMART" id="SM00829"/>
    </source>
</evidence>
<comment type="cofactor">
    <cofactor evidence="1 5">
        <name>Zn(2+)</name>
        <dbReference type="ChEBI" id="CHEBI:29105"/>
    </cofactor>
</comment>
<dbReference type="InterPro" id="IPR047109">
    <property type="entry name" value="CAD-like"/>
</dbReference>
<keyword evidence="3 5" id="KW-0862">Zinc</keyword>
<dbReference type="InterPro" id="IPR020843">
    <property type="entry name" value="ER"/>
</dbReference>
<dbReference type="SUPFAM" id="SSF50129">
    <property type="entry name" value="GroES-like"/>
    <property type="match status" value="1"/>
</dbReference>
<dbReference type="SUPFAM" id="SSF51735">
    <property type="entry name" value="NAD(P)-binding Rossmann-fold domains"/>
    <property type="match status" value="1"/>
</dbReference>
<evidence type="ECO:0000256" key="5">
    <source>
        <dbReference type="RuleBase" id="RU361277"/>
    </source>
</evidence>
<dbReference type="CDD" id="cd05283">
    <property type="entry name" value="CAD1"/>
    <property type="match status" value="1"/>
</dbReference>
<protein>
    <recommendedName>
        <fullName evidence="6">Enoyl reductase (ER) domain-containing protein</fullName>
    </recommendedName>
</protein>
<dbReference type="EMBL" id="JAEPRD010000030">
    <property type="protein sequence ID" value="KAG2206545.1"/>
    <property type="molecule type" value="Genomic_DNA"/>
</dbReference>
<dbReference type="FunFam" id="3.40.50.720:FF:000022">
    <property type="entry name" value="Cinnamyl alcohol dehydrogenase"/>
    <property type="match status" value="1"/>
</dbReference>
<organism evidence="7 8">
    <name type="scientific">Mucor saturninus</name>
    <dbReference type="NCBI Taxonomy" id="64648"/>
    <lineage>
        <taxon>Eukaryota</taxon>
        <taxon>Fungi</taxon>
        <taxon>Fungi incertae sedis</taxon>
        <taxon>Mucoromycota</taxon>
        <taxon>Mucoromycotina</taxon>
        <taxon>Mucoromycetes</taxon>
        <taxon>Mucorales</taxon>
        <taxon>Mucorineae</taxon>
        <taxon>Mucoraceae</taxon>
        <taxon>Mucor</taxon>
    </lineage>
</organism>
<accession>A0A8H7R9U8</accession>